<dbReference type="VEuPathDB" id="FungiDB:MAPG_01919"/>
<dbReference type="PANTHER" id="PTHR43108">
    <property type="entry name" value="N-ACETYLGLUCOSAMINE-6-SULFATASE FAMILY MEMBER"/>
    <property type="match status" value="1"/>
</dbReference>
<dbReference type="OrthoDB" id="96314at2759"/>
<dbReference type="Proteomes" id="UP000011715">
    <property type="component" value="Unassembled WGS sequence"/>
</dbReference>
<dbReference type="eggNOG" id="KOG3731">
    <property type="taxonomic scope" value="Eukaryota"/>
</dbReference>
<comment type="similarity">
    <text evidence="1">Belongs to the sulfatase family.</text>
</comment>
<dbReference type="Pfam" id="PF00884">
    <property type="entry name" value="Sulfatase"/>
    <property type="match status" value="1"/>
</dbReference>
<dbReference type="EMBL" id="ADBL01000481">
    <property type="status" value="NOT_ANNOTATED_CDS"/>
    <property type="molecule type" value="Genomic_DNA"/>
</dbReference>
<name>A0A0C4DPY8_MAGP6</name>
<reference evidence="5" key="4">
    <citation type="journal article" date="2015" name="G3 (Bethesda)">
        <title>Genome sequences of three phytopathogenic species of the Magnaporthaceae family of fungi.</title>
        <authorList>
            <person name="Okagaki L.H."/>
            <person name="Nunes C.C."/>
            <person name="Sailsbery J."/>
            <person name="Clay B."/>
            <person name="Brown D."/>
            <person name="John T."/>
            <person name="Oh Y."/>
            <person name="Young N."/>
            <person name="Fitzgerald M."/>
            <person name="Haas B.J."/>
            <person name="Zeng Q."/>
            <person name="Young S."/>
            <person name="Adiconis X."/>
            <person name="Fan L."/>
            <person name="Levin J.Z."/>
            <person name="Mitchell T.K."/>
            <person name="Okubara P.A."/>
            <person name="Farman M.L."/>
            <person name="Kohn L.M."/>
            <person name="Birren B."/>
            <person name="Ma L.-J."/>
            <person name="Dean R.A."/>
        </authorList>
    </citation>
    <scope>NUCLEOTIDE SEQUENCE</scope>
    <source>
        <strain evidence="5">ATCC 64411 / 73-15</strain>
    </source>
</reference>
<evidence type="ECO:0000313" key="5">
    <source>
        <dbReference type="EnsemblFungi" id="MAPG_01919T0"/>
    </source>
</evidence>
<keyword evidence="2" id="KW-0732">Signal</keyword>
<evidence type="ECO:0000313" key="6">
    <source>
        <dbReference type="Proteomes" id="UP000011715"/>
    </source>
</evidence>
<dbReference type="InterPro" id="IPR017850">
    <property type="entry name" value="Alkaline_phosphatase_core_sf"/>
</dbReference>
<sequence length="624" mass="69411">MRSSQSLGGLFVACAAATAAAADATKPSIILIMSDDQDRRLGSTDFQSVLQREIFDKGVQFVNHFATTAQCCPSRASLLRGQATHNTNITHVQGPGGNYDKWTLSGLDEDYLPHWLKKAGYRAEYIGKLLNGYNVVNAHIAPKGWDHIDALLDPYTTYYNVPVMSQNGERPVYYKGFHSTDVVRIKALDRLQFLLSQDQPYYLQISPYAPHVQNNMQAATPQARHMDLFPDAKAPRLPNYNPADEFQAGKRGWPATLPLMNETTQRRTDFAYRRRAQALQGVDEIIEDVVAMLAAKGTLDNTYIIYTSDNGYHMGQHRIPAGKALYFGEDTNLPFAVRGPGVPQNVTSKIPSVHLDLAPTFLEIAGLPQSQWPTFLDGQSLLPQWRAPGSDNGPGTGDGNSRETLNVEFWGSCQIEAPNGRELGMPFASTSYKTLRMLGDRQSWLFSVWCADNQLELYDTAADPYELTNLAYRPEHARVLSRLNALLLVTKSCAEGTCRDPWSVFNPPADLPKVTTMAQAMEARYDDFFAAFPRVHFNSCMQYQDVANEMPFYPEEAAARDGLGREWRRPTDNYVSTGAGVAIFDENMYGSEDQRHATLEQVYANARDLTDGEIATPASGRGGE</sequence>
<dbReference type="Gene3D" id="3.40.720.10">
    <property type="entry name" value="Alkaline Phosphatase, subunit A"/>
    <property type="match status" value="1"/>
</dbReference>
<evidence type="ECO:0000313" key="4">
    <source>
        <dbReference type="EMBL" id="KLU82851.1"/>
    </source>
</evidence>
<organism evidence="5 6">
    <name type="scientific">Magnaporthiopsis poae (strain ATCC 64411 / 73-15)</name>
    <name type="common">Kentucky bluegrass fungus</name>
    <name type="synonym">Magnaporthe poae</name>
    <dbReference type="NCBI Taxonomy" id="644358"/>
    <lineage>
        <taxon>Eukaryota</taxon>
        <taxon>Fungi</taxon>
        <taxon>Dikarya</taxon>
        <taxon>Ascomycota</taxon>
        <taxon>Pezizomycotina</taxon>
        <taxon>Sordariomycetes</taxon>
        <taxon>Sordariomycetidae</taxon>
        <taxon>Magnaporthales</taxon>
        <taxon>Magnaporthaceae</taxon>
        <taxon>Magnaporthiopsis</taxon>
    </lineage>
</organism>
<reference evidence="6" key="1">
    <citation type="submission" date="2010-05" db="EMBL/GenBank/DDBJ databases">
        <title>The genome sequence of Magnaporthe poae strain ATCC 64411.</title>
        <authorList>
            <person name="Ma L.-J."/>
            <person name="Dead R."/>
            <person name="Young S."/>
            <person name="Zeng Q."/>
            <person name="Koehrsen M."/>
            <person name="Alvarado L."/>
            <person name="Berlin A."/>
            <person name="Chapman S.B."/>
            <person name="Chen Z."/>
            <person name="Freedman E."/>
            <person name="Gellesch M."/>
            <person name="Goldberg J."/>
            <person name="Griggs A."/>
            <person name="Gujja S."/>
            <person name="Heilman E.R."/>
            <person name="Heiman D."/>
            <person name="Hepburn T."/>
            <person name="Howarth C."/>
            <person name="Jen D."/>
            <person name="Larson L."/>
            <person name="Mehta T."/>
            <person name="Neiman D."/>
            <person name="Pearson M."/>
            <person name="Roberts A."/>
            <person name="Saif S."/>
            <person name="Shea T."/>
            <person name="Shenoy N."/>
            <person name="Sisk P."/>
            <person name="Stolte C."/>
            <person name="Sykes S."/>
            <person name="Walk T."/>
            <person name="White J."/>
            <person name="Yandava C."/>
            <person name="Haas B."/>
            <person name="Nusbaum C."/>
            <person name="Birren B."/>
        </authorList>
    </citation>
    <scope>NUCLEOTIDE SEQUENCE [LARGE SCALE GENOMIC DNA]</scope>
    <source>
        <strain evidence="6">ATCC 64411 / 73-15</strain>
    </source>
</reference>
<reference evidence="4" key="2">
    <citation type="submission" date="2010-05" db="EMBL/GenBank/DDBJ databases">
        <title>The Genome Sequence of Magnaporthe poae strain ATCC 64411.</title>
        <authorList>
            <consortium name="The Broad Institute Genome Sequencing Platform"/>
            <consortium name="Broad Institute Genome Sequencing Center for Infectious Disease"/>
            <person name="Ma L.-J."/>
            <person name="Dead R."/>
            <person name="Young S."/>
            <person name="Zeng Q."/>
            <person name="Koehrsen M."/>
            <person name="Alvarado L."/>
            <person name="Berlin A."/>
            <person name="Chapman S.B."/>
            <person name="Chen Z."/>
            <person name="Freedman E."/>
            <person name="Gellesch M."/>
            <person name="Goldberg J."/>
            <person name="Griggs A."/>
            <person name="Gujja S."/>
            <person name="Heilman E.R."/>
            <person name="Heiman D."/>
            <person name="Hepburn T."/>
            <person name="Howarth C."/>
            <person name="Jen D."/>
            <person name="Larson L."/>
            <person name="Mehta T."/>
            <person name="Neiman D."/>
            <person name="Pearson M."/>
            <person name="Roberts A."/>
            <person name="Saif S."/>
            <person name="Shea T."/>
            <person name="Shenoy N."/>
            <person name="Sisk P."/>
            <person name="Stolte C."/>
            <person name="Sykes S."/>
            <person name="Walk T."/>
            <person name="White J."/>
            <person name="Yandava C."/>
            <person name="Haas B."/>
            <person name="Nusbaum C."/>
            <person name="Birren B."/>
        </authorList>
    </citation>
    <scope>NUCLEOTIDE SEQUENCE</scope>
    <source>
        <strain evidence="4">ATCC 64411</strain>
    </source>
</reference>
<dbReference type="OMA" id="WPPFLDG"/>
<dbReference type="AlphaFoldDB" id="A0A0C4DPY8"/>
<dbReference type="GO" id="GO:0008449">
    <property type="term" value="F:N-acetylglucosamine-6-sulfatase activity"/>
    <property type="evidence" value="ECO:0007669"/>
    <property type="project" value="TreeGrafter"/>
</dbReference>
<reference evidence="4" key="3">
    <citation type="submission" date="2011-03" db="EMBL/GenBank/DDBJ databases">
        <title>Annotation of Magnaporthe poae ATCC 64411.</title>
        <authorList>
            <person name="Ma L.-J."/>
            <person name="Dead R."/>
            <person name="Young S.K."/>
            <person name="Zeng Q."/>
            <person name="Gargeya S."/>
            <person name="Fitzgerald M."/>
            <person name="Haas B."/>
            <person name="Abouelleil A."/>
            <person name="Alvarado L."/>
            <person name="Arachchi H.M."/>
            <person name="Berlin A."/>
            <person name="Brown A."/>
            <person name="Chapman S.B."/>
            <person name="Chen Z."/>
            <person name="Dunbar C."/>
            <person name="Freedman E."/>
            <person name="Gearin G."/>
            <person name="Gellesch M."/>
            <person name="Goldberg J."/>
            <person name="Griggs A."/>
            <person name="Gujja S."/>
            <person name="Heiman D."/>
            <person name="Howarth C."/>
            <person name="Larson L."/>
            <person name="Lui A."/>
            <person name="MacDonald P.J.P."/>
            <person name="Mehta T."/>
            <person name="Montmayeur A."/>
            <person name="Murphy C."/>
            <person name="Neiman D."/>
            <person name="Pearson M."/>
            <person name="Priest M."/>
            <person name="Roberts A."/>
            <person name="Saif S."/>
            <person name="Shea T."/>
            <person name="Shenoy N."/>
            <person name="Sisk P."/>
            <person name="Stolte C."/>
            <person name="Sykes S."/>
            <person name="Yandava C."/>
            <person name="Wortman J."/>
            <person name="Nusbaum C."/>
            <person name="Birren B."/>
        </authorList>
    </citation>
    <scope>NUCLEOTIDE SEQUENCE</scope>
    <source>
        <strain evidence="4">ATCC 64411</strain>
    </source>
</reference>
<keyword evidence="6" id="KW-1185">Reference proteome</keyword>
<evidence type="ECO:0000256" key="1">
    <source>
        <dbReference type="ARBA" id="ARBA00008779"/>
    </source>
</evidence>
<accession>A0A0C4DPY8</accession>
<dbReference type="SUPFAM" id="SSF53649">
    <property type="entry name" value="Alkaline phosphatase-like"/>
    <property type="match status" value="1"/>
</dbReference>
<dbReference type="InterPro" id="IPR000917">
    <property type="entry name" value="Sulfatase_N"/>
</dbReference>
<feature type="signal peptide" evidence="2">
    <location>
        <begin position="1"/>
        <end position="21"/>
    </location>
</feature>
<reference evidence="5" key="5">
    <citation type="submission" date="2015-06" db="UniProtKB">
        <authorList>
            <consortium name="EnsemblFungi"/>
        </authorList>
    </citation>
    <scope>IDENTIFICATION</scope>
    <source>
        <strain evidence="5">ATCC 64411</strain>
    </source>
</reference>
<dbReference type="EnsemblFungi" id="MAPG_01919T0">
    <property type="protein sequence ID" value="MAPG_01919T0"/>
    <property type="gene ID" value="MAPG_01919"/>
</dbReference>
<dbReference type="PANTHER" id="PTHR43108:SF8">
    <property type="entry name" value="SD21168P"/>
    <property type="match status" value="1"/>
</dbReference>
<proteinExistence type="inferred from homology"/>
<dbReference type="CDD" id="cd16147">
    <property type="entry name" value="G6S"/>
    <property type="match status" value="1"/>
</dbReference>
<protein>
    <recommendedName>
        <fullName evidence="3">Sulfatase N-terminal domain-containing protein</fullName>
    </recommendedName>
</protein>
<dbReference type="STRING" id="644358.A0A0C4DPY8"/>
<evidence type="ECO:0000256" key="2">
    <source>
        <dbReference type="SAM" id="SignalP"/>
    </source>
</evidence>
<dbReference type="EMBL" id="GL876967">
    <property type="protein sequence ID" value="KLU82851.1"/>
    <property type="molecule type" value="Genomic_DNA"/>
</dbReference>
<feature type="domain" description="Sulfatase N-terminal" evidence="3">
    <location>
        <begin position="27"/>
        <end position="366"/>
    </location>
</feature>
<evidence type="ECO:0000259" key="3">
    <source>
        <dbReference type="Pfam" id="PF00884"/>
    </source>
</evidence>
<feature type="chain" id="PRO_5009385231" description="Sulfatase N-terminal domain-containing protein" evidence="2">
    <location>
        <begin position="22"/>
        <end position="624"/>
    </location>
</feature>
<gene>
    <name evidence="4" type="ORF">MAPG_01919</name>
</gene>
<dbReference type="GO" id="GO:0005539">
    <property type="term" value="F:glycosaminoglycan binding"/>
    <property type="evidence" value="ECO:0007669"/>
    <property type="project" value="TreeGrafter"/>
</dbReference>